<evidence type="ECO:0000256" key="8">
    <source>
        <dbReference type="ARBA" id="ARBA00023014"/>
    </source>
</evidence>
<evidence type="ECO:0000313" key="15">
    <source>
        <dbReference type="Proteomes" id="UP000002019"/>
    </source>
</evidence>
<accession>B0VFN5</accession>
<evidence type="ECO:0000313" key="14">
    <source>
        <dbReference type="EMBL" id="CAO81373.1"/>
    </source>
</evidence>
<dbReference type="InterPro" id="IPR017900">
    <property type="entry name" value="4Fe4S_Fe_S_CS"/>
</dbReference>
<evidence type="ECO:0000256" key="5">
    <source>
        <dbReference type="ARBA" id="ARBA00022967"/>
    </source>
</evidence>
<keyword evidence="5 10" id="KW-1278">Translocase</keyword>
<dbReference type="RefSeq" id="WP_015425231.1">
    <property type="nucleotide sequence ID" value="NC_020449.1"/>
</dbReference>
<evidence type="ECO:0000256" key="4">
    <source>
        <dbReference type="ARBA" id="ARBA00022737"/>
    </source>
</evidence>
<proteinExistence type="inferred from homology"/>
<feature type="binding site" evidence="10">
    <location>
        <position position="70"/>
    </location>
    <ligand>
        <name>[4Fe-4S] cluster</name>
        <dbReference type="ChEBI" id="CHEBI:49883"/>
        <label>1</label>
    </ligand>
</feature>
<dbReference type="PROSITE" id="PS51379">
    <property type="entry name" value="4FE4S_FER_2"/>
    <property type="match status" value="4"/>
</dbReference>
<feature type="binding site" evidence="10">
    <location>
        <position position="191"/>
    </location>
    <ligand>
        <name>[4Fe-4S] cluster</name>
        <dbReference type="ChEBI" id="CHEBI:49883"/>
        <label>3</label>
    </ligand>
</feature>
<evidence type="ECO:0000256" key="6">
    <source>
        <dbReference type="ARBA" id="ARBA00022982"/>
    </source>
</evidence>
<feature type="binding site" evidence="10">
    <location>
        <position position="195"/>
    </location>
    <ligand>
        <name>[4Fe-4S] cluster</name>
        <dbReference type="ChEBI" id="CHEBI:49883"/>
        <label>2</label>
    </ligand>
</feature>
<keyword evidence="11" id="KW-0812">Transmembrane</keyword>
<comment type="caution">
    <text evidence="10">Lacks conserved residue(s) required for the propagation of feature annotation.</text>
</comment>
<dbReference type="PANTHER" id="PTHR43560:SF1">
    <property type="entry name" value="ION-TRANSLOCATING OXIDOREDUCTASE COMPLEX SUBUNIT B"/>
    <property type="match status" value="1"/>
</dbReference>
<reference evidence="14 15" key="1">
    <citation type="journal article" date="2008" name="J. Bacteriol.">
        <title>'Candidatus Cloacamonas acidaminovorans': genome sequence reconstruction provides a first glimpse of a new bacterial division.</title>
        <authorList>
            <person name="Pelletier E."/>
            <person name="Kreimeyer A."/>
            <person name="Bocs S."/>
            <person name="Rouy Z."/>
            <person name="Gyapay G."/>
            <person name="Chouari R."/>
            <person name="Riviere D."/>
            <person name="Ganesan A."/>
            <person name="Daegelen P."/>
            <person name="Sghir A."/>
            <person name="Cohen G.N."/>
            <person name="Medigue C."/>
            <person name="Weissenbach J."/>
            <person name="Le Paslier D."/>
        </authorList>
    </citation>
    <scope>NUCLEOTIDE SEQUENCE [LARGE SCALE GENOMIC DNA]</scope>
    <source>
        <strain evidence="15">Evry</strain>
    </source>
</reference>
<dbReference type="GO" id="GO:0046872">
    <property type="term" value="F:metal ion binding"/>
    <property type="evidence" value="ECO:0007669"/>
    <property type="project" value="UniProtKB-KW"/>
</dbReference>
<dbReference type="Pfam" id="PF04060">
    <property type="entry name" value="FeS"/>
    <property type="match status" value="1"/>
</dbReference>
<dbReference type="GO" id="GO:0009055">
    <property type="term" value="F:electron transfer activity"/>
    <property type="evidence" value="ECO:0007669"/>
    <property type="project" value="InterPro"/>
</dbReference>
<protein>
    <recommendedName>
        <fullName evidence="10">Ion-translocating oxidoreductase complex subunit B</fullName>
        <ecNumber evidence="10">7.-.-.-</ecNumber>
    </recommendedName>
    <alternativeName>
        <fullName evidence="10">Rnf electron transport complex subunit B</fullName>
    </alternativeName>
</protein>
<keyword evidence="1 10" id="KW-0813">Transport</keyword>
<feature type="binding site" evidence="10">
    <location>
        <position position="62"/>
    </location>
    <ligand>
        <name>[4Fe-4S] cluster</name>
        <dbReference type="ChEBI" id="CHEBI:49883"/>
        <label>1</label>
    </ligand>
</feature>
<keyword evidence="9 10" id="KW-0472">Membrane</keyword>
<feature type="binding site" evidence="10">
    <location>
        <position position="161"/>
    </location>
    <ligand>
        <name>[4Fe-4S] cluster</name>
        <dbReference type="ChEBI" id="CHEBI:49883"/>
        <label>2</label>
    </ligand>
</feature>
<keyword evidence="15" id="KW-1185">Reference proteome</keyword>
<dbReference type="InterPro" id="IPR050395">
    <property type="entry name" value="4Fe4S_Ferredoxin_RnfB"/>
</dbReference>
<dbReference type="NCBIfam" id="TIGR01944">
    <property type="entry name" value="rnfB"/>
    <property type="match status" value="1"/>
</dbReference>
<keyword evidence="4 10" id="KW-0677">Repeat</keyword>
<feature type="domain" description="4Fe-4S ferredoxin-type" evidence="12">
    <location>
        <begin position="220"/>
        <end position="251"/>
    </location>
</feature>
<evidence type="ECO:0000259" key="12">
    <source>
        <dbReference type="PROSITE" id="PS51379"/>
    </source>
</evidence>
<dbReference type="EMBL" id="CU466930">
    <property type="protein sequence ID" value="CAO81373.1"/>
    <property type="molecule type" value="Genomic_DNA"/>
</dbReference>
<dbReference type="Gene3D" id="1.10.15.40">
    <property type="entry name" value="Electron transport complex subunit B, putative Fe-S cluster"/>
    <property type="match status" value="1"/>
</dbReference>
<evidence type="ECO:0000256" key="7">
    <source>
        <dbReference type="ARBA" id="ARBA00023004"/>
    </source>
</evidence>
<keyword evidence="10" id="KW-1003">Cell membrane</keyword>
<keyword evidence="7 10" id="KW-0408">Iron</keyword>
<evidence type="ECO:0000256" key="9">
    <source>
        <dbReference type="ARBA" id="ARBA00023136"/>
    </source>
</evidence>
<dbReference type="OrthoDB" id="9789936at2"/>
<organism evidence="14 15">
    <name type="scientific">Cloacimonas acidaminovorans (strain Evry)</name>
    <dbReference type="NCBI Taxonomy" id="459349"/>
    <lineage>
        <taxon>Bacteria</taxon>
        <taxon>Pseudomonadati</taxon>
        <taxon>Candidatus Cloacimonadota</taxon>
        <taxon>Candidatus Cloacimonadia</taxon>
        <taxon>Candidatus Cloacimonadales</taxon>
        <taxon>Candidatus Cloacimonadaceae</taxon>
        <taxon>Candidatus Cloacimonas</taxon>
    </lineage>
</organism>
<dbReference type="PROSITE" id="PS00198">
    <property type="entry name" value="4FE4S_FER_1"/>
    <property type="match status" value="2"/>
</dbReference>
<evidence type="ECO:0000256" key="10">
    <source>
        <dbReference type="HAMAP-Rule" id="MF_00463"/>
    </source>
</evidence>
<evidence type="ECO:0000256" key="11">
    <source>
        <dbReference type="SAM" id="Phobius"/>
    </source>
</evidence>
<feature type="binding site" evidence="10">
    <location>
        <position position="87"/>
    </location>
    <ligand>
        <name>[4Fe-4S] cluster</name>
        <dbReference type="ChEBI" id="CHEBI:49883"/>
        <label>1</label>
    </ligand>
</feature>
<feature type="domain" description="4Fe-4S ferredoxin-type" evidence="12">
    <location>
        <begin position="176"/>
        <end position="205"/>
    </location>
</feature>
<dbReference type="KEGG" id="caci:CLOAM1523"/>
<dbReference type="HOGENOM" id="CLU_053470_0_0_0"/>
<dbReference type="EC" id="7.-.-.-" evidence="10"/>
<dbReference type="SUPFAM" id="SSF54862">
    <property type="entry name" value="4Fe-4S ferredoxins"/>
    <property type="match status" value="1"/>
</dbReference>
<feature type="domain" description="4Fe-4S" evidence="13">
    <location>
        <begin position="45"/>
        <end position="104"/>
    </location>
</feature>
<dbReference type="STRING" id="459349.CLOAM1523"/>
<feature type="binding site" evidence="10">
    <location>
        <position position="185"/>
    </location>
    <ligand>
        <name>[4Fe-4S] cluster</name>
        <dbReference type="ChEBI" id="CHEBI:49883"/>
        <label>3</label>
    </ligand>
</feature>
<comment type="subcellular location">
    <subcellularLocation>
        <location evidence="10">Cell membrane</location>
    </subcellularLocation>
</comment>
<comment type="similarity">
    <text evidence="10">Belongs to the 4Fe4S bacterial-type ferredoxin family. RnfB subfamily.</text>
</comment>
<dbReference type="Pfam" id="PF00037">
    <property type="entry name" value="Fer4"/>
    <property type="match status" value="1"/>
</dbReference>
<dbReference type="GO" id="GO:0005886">
    <property type="term" value="C:plasma membrane"/>
    <property type="evidence" value="ECO:0007669"/>
    <property type="project" value="UniProtKB-SubCell"/>
</dbReference>
<keyword evidence="6 10" id="KW-0249">Electron transport</keyword>
<evidence type="ECO:0000259" key="13">
    <source>
        <dbReference type="PROSITE" id="PS51656"/>
    </source>
</evidence>
<dbReference type="InterPro" id="IPR017896">
    <property type="entry name" value="4Fe4S_Fe-S-bd"/>
</dbReference>
<feature type="domain" description="4Fe-4S ferredoxin-type" evidence="12">
    <location>
        <begin position="140"/>
        <end position="175"/>
    </location>
</feature>
<feature type="binding site" evidence="10">
    <location>
        <position position="155"/>
    </location>
    <ligand>
        <name>[4Fe-4S] cluster</name>
        <dbReference type="ChEBI" id="CHEBI:49883"/>
        <label>2</label>
    </ligand>
</feature>
<gene>
    <name evidence="10" type="primary">rnfB</name>
    <name evidence="14" type="ordered locus">CLOAM1523</name>
</gene>
<feature type="transmembrane region" description="Helical" evidence="11">
    <location>
        <begin position="12"/>
        <end position="38"/>
    </location>
</feature>
<feature type="region of interest" description="Hydrophobic" evidence="10">
    <location>
        <begin position="1"/>
        <end position="39"/>
    </location>
</feature>
<keyword evidence="2 10" id="KW-0004">4Fe-4S</keyword>
<feature type="binding site" evidence="10">
    <location>
        <position position="188"/>
    </location>
    <ligand>
        <name>[4Fe-4S] cluster</name>
        <dbReference type="ChEBI" id="CHEBI:49883"/>
        <label>3</label>
    </ligand>
</feature>
<feature type="binding site" evidence="10">
    <location>
        <position position="151"/>
    </location>
    <ligand>
        <name>[4Fe-4S] cluster</name>
        <dbReference type="ChEBI" id="CHEBI:49883"/>
        <label>2</label>
    </ligand>
</feature>
<sequence length="287" mass="29907">MLYLIVVPMAATGFSAILLPVAIMGSLGLIFGLILAFASKVFPVTVDERIEKIIEVLPGANCGACGQPGCSGYATAIVNEGKDLNLCAPGGPAVVEKIAQIMGKEATAIDKKIAVIHCSSGGKNNTKWKYAYQGIESCLSAVNIADGPNLCSYGCVGFNDCIAACKFDAISIDNEGMRVIDREKCTGCGACVTACPRKLIMLVPESMNVFISCSSKDKNPLPKQNCGADKPCIGCSLCAKKCPAEAITVENNIARIDYGKCTDCGTCATVCPTKAIIDLKAGSRPEG</sequence>
<dbReference type="Pfam" id="PF12838">
    <property type="entry name" value="Fer4_7"/>
    <property type="match status" value="1"/>
</dbReference>
<dbReference type="Proteomes" id="UP000002019">
    <property type="component" value="Chromosome"/>
</dbReference>
<dbReference type="CDD" id="cd10549">
    <property type="entry name" value="MtMvhB_like"/>
    <property type="match status" value="1"/>
</dbReference>
<dbReference type="GO" id="GO:0051539">
    <property type="term" value="F:4 iron, 4 sulfur cluster binding"/>
    <property type="evidence" value="ECO:0007669"/>
    <property type="project" value="UniProtKB-UniRule"/>
</dbReference>
<dbReference type="PROSITE" id="PS51656">
    <property type="entry name" value="4FE4S"/>
    <property type="match status" value="1"/>
</dbReference>
<keyword evidence="11" id="KW-1133">Transmembrane helix</keyword>
<dbReference type="InterPro" id="IPR010207">
    <property type="entry name" value="Elect_transpt_cplx_RnfB/RsxB"/>
</dbReference>
<name>B0VFN5_CLOAI</name>
<feature type="binding site" evidence="10">
    <location>
        <position position="165"/>
    </location>
    <ligand>
        <name>[4Fe-4S] cluster</name>
        <dbReference type="ChEBI" id="CHEBI:49883"/>
        <label>3</label>
    </ligand>
</feature>
<dbReference type="AlphaFoldDB" id="B0VFN5"/>
<feature type="binding site" evidence="10">
    <location>
        <position position="65"/>
    </location>
    <ligand>
        <name>[4Fe-4S] cluster</name>
        <dbReference type="ChEBI" id="CHEBI:49883"/>
        <label>1</label>
    </ligand>
</feature>
<evidence type="ECO:0000256" key="1">
    <source>
        <dbReference type="ARBA" id="ARBA00022448"/>
    </source>
</evidence>
<dbReference type="eggNOG" id="COG1143">
    <property type="taxonomic scope" value="Bacteria"/>
</dbReference>
<dbReference type="GO" id="GO:0022900">
    <property type="term" value="P:electron transport chain"/>
    <property type="evidence" value="ECO:0007669"/>
    <property type="project" value="UniProtKB-UniRule"/>
</dbReference>
<dbReference type="eggNOG" id="COG2878">
    <property type="taxonomic scope" value="Bacteria"/>
</dbReference>
<keyword evidence="8 10" id="KW-0411">Iron-sulfur</keyword>
<comment type="function">
    <text evidence="10">Part of a membrane-bound complex that couples electron transfer with translocation of ions across the membrane.</text>
</comment>
<dbReference type="HAMAP" id="MF_00463">
    <property type="entry name" value="RsxB_RnfB"/>
    <property type="match status" value="1"/>
</dbReference>
<dbReference type="PANTHER" id="PTHR43560">
    <property type="entry name" value="ION-TRANSLOCATING OXIDOREDUCTASE COMPLEX SUBUNIT B"/>
    <property type="match status" value="1"/>
</dbReference>
<evidence type="ECO:0000256" key="3">
    <source>
        <dbReference type="ARBA" id="ARBA00022723"/>
    </source>
</evidence>
<comment type="cofactor">
    <cofactor evidence="10">
        <name>[4Fe-4S] cluster</name>
        <dbReference type="ChEBI" id="CHEBI:49883"/>
    </cofactor>
    <text evidence="10">Binds 3 [4Fe-4S] clusters.</text>
</comment>
<comment type="subunit">
    <text evidence="10">The complex is composed of six subunits: RnfA, RnfB, RnfC, RnfD, RnfE and RnfG.</text>
</comment>
<evidence type="ECO:0000256" key="2">
    <source>
        <dbReference type="ARBA" id="ARBA00022485"/>
    </source>
</evidence>
<feature type="domain" description="4Fe-4S ferredoxin-type" evidence="12">
    <location>
        <begin position="252"/>
        <end position="282"/>
    </location>
</feature>
<dbReference type="InterPro" id="IPR007202">
    <property type="entry name" value="4Fe-4S_dom"/>
</dbReference>
<keyword evidence="3 10" id="KW-0479">Metal-binding</keyword>
<dbReference type="Gene3D" id="3.30.70.20">
    <property type="match status" value="2"/>
</dbReference>